<dbReference type="Proteomes" id="UP000325577">
    <property type="component" value="Linkage Group LG8"/>
</dbReference>
<gene>
    <name evidence="3" type="ORF">F0562_017551</name>
</gene>
<proteinExistence type="predicted"/>
<sequence length="458" mass="53383">MEELSAKSKGNVANEANSGRVVTASITNESEEVHVAIPDEGSRENSGASQNSQSQRRRIQRVSPLLLRNKENEQHYYPQVVSFGPYHHGEEKLKLMEEFKPKVKQWFDSDGPKDDSYKKVLKDARSCYVEGSTDAYNDEAFAEMMLLDGCLILCVIDNCYAHNSVEAFHTLNDLDVLTLNLLAQDMFLLENQIPFQVLEVLMGLKFGKEKVKEMINTFIVFASSGEKSTFPNKQEIAEAIAEKQPPLHLLDALRIRKLSKRHEDHDDHTLRFPWDSWIKKFFQVNQPRNLTLRDPWDKWGNKSDIKFDSKKLIHSFRSATELRAKGIFITPTNTDYLHDIKFKSYCSYLALMKSLIDHPDDVKVLRSKRILYTIDSDEEVVKLFKETELYYLIDMHRHLKVRNDIQKHYNSKVRTWMAELYFTYFSSPWKTITLLGGIFLLSLTVLQTYFSWEARQRM</sequence>
<evidence type="ECO:0000256" key="2">
    <source>
        <dbReference type="SAM" id="Phobius"/>
    </source>
</evidence>
<dbReference type="PANTHER" id="PTHR31549:SF129">
    <property type="entry name" value="DUF4220 DOMAIN-CONTAINING PROTEIN"/>
    <property type="match status" value="1"/>
</dbReference>
<feature type="region of interest" description="Disordered" evidence="1">
    <location>
        <begin position="1"/>
        <end position="59"/>
    </location>
</feature>
<keyword evidence="2" id="KW-0812">Transmembrane</keyword>
<dbReference type="InterPro" id="IPR004158">
    <property type="entry name" value="DUF247_pln"/>
</dbReference>
<protein>
    <submittedName>
        <fullName evidence="3">Uncharacterized protein</fullName>
    </submittedName>
</protein>
<name>A0A5J4ZIW2_9ASTE</name>
<dbReference type="Pfam" id="PF03140">
    <property type="entry name" value="DUF247"/>
    <property type="match status" value="2"/>
</dbReference>
<keyword evidence="4" id="KW-1185">Reference proteome</keyword>
<keyword evidence="2" id="KW-1133">Transmembrane helix</keyword>
<organism evidence="3 4">
    <name type="scientific">Nyssa sinensis</name>
    <dbReference type="NCBI Taxonomy" id="561372"/>
    <lineage>
        <taxon>Eukaryota</taxon>
        <taxon>Viridiplantae</taxon>
        <taxon>Streptophyta</taxon>
        <taxon>Embryophyta</taxon>
        <taxon>Tracheophyta</taxon>
        <taxon>Spermatophyta</taxon>
        <taxon>Magnoliopsida</taxon>
        <taxon>eudicotyledons</taxon>
        <taxon>Gunneridae</taxon>
        <taxon>Pentapetalae</taxon>
        <taxon>asterids</taxon>
        <taxon>Cornales</taxon>
        <taxon>Nyssaceae</taxon>
        <taxon>Nyssa</taxon>
    </lineage>
</organism>
<evidence type="ECO:0000313" key="3">
    <source>
        <dbReference type="EMBL" id="KAA8517197.1"/>
    </source>
</evidence>
<feature type="transmembrane region" description="Helical" evidence="2">
    <location>
        <begin position="432"/>
        <end position="452"/>
    </location>
</feature>
<dbReference type="PANTHER" id="PTHR31549">
    <property type="entry name" value="PROTEIN, PUTATIVE (DUF247)-RELATED-RELATED"/>
    <property type="match status" value="1"/>
</dbReference>
<evidence type="ECO:0000313" key="4">
    <source>
        <dbReference type="Proteomes" id="UP000325577"/>
    </source>
</evidence>
<dbReference type="EMBL" id="CM018051">
    <property type="protein sequence ID" value="KAA8517197.1"/>
    <property type="molecule type" value="Genomic_DNA"/>
</dbReference>
<reference evidence="3 4" key="1">
    <citation type="submission" date="2019-09" db="EMBL/GenBank/DDBJ databases">
        <title>A chromosome-level genome assembly of the Chinese tupelo Nyssa sinensis.</title>
        <authorList>
            <person name="Yang X."/>
            <person name="Kang M."/>
            <person name="Yang Y."/>
            <person name="Xiong H."/>
            <person name="Wang M."/>
            <person name="Zhang Z."/>
            <person name="Wang Z."/>
            <person name="Wu H."/>
            <person name="Ma T."/>
            <person name="Liu J."/>
            <person name="Xi Z."/>
        </authorList>
    </citation>
    <scope>NUCLEOTIDE SEQUENCE [LARGE SCALE GENOMIC DNA]</scope>
    <source>
        <strain evidence="3">J267</strain>
        <tissue evidence="3">Leaf</tissue>
    </source>
</reference>
<accession>A0A5J4ZIW2</accession>
<dbReference type="AlphaFoldDB" id="A0A5J4ZIW2"/>
<dbReference type="OrthoDB" id="1849062at2759"/>
<evidence type="ECO:0000256" key="1">
    <source>
        <dbReference type="SAM" id="MobiDB-lite"/>
    </source>
</evidence>
<keyword evidence="2" id="KW-0472">Membrane</keyword>